<organism evidence="2 3">
    <name type="scientific">Corynebacterium yudongzhengii</name>
    <dbReference type="NCBI Taxonomy" id="2080740"/>
    <lineage>
        <taxon>Bacteria</taxon>
        <taxon>Bacillati</taxon>
        <taxon>Actinomycetota</taxon>
        <taxon>Actinomycetes</taxon>
        <taxon>Mycobacteriales</taxon>
        <taxon>Corynebacteriaceae</taxon>
        <taxon>Corynebacterium</taxon>
    </lineage>
</organism>
<dbReference type="Proteomes" id="UP000244989">
    <property type="component" value="Unassembled WGS sequence"/>
</dbReference>
<comment type="caution">
    <text evidence="2">The sequence shown here is derived from an EMBL/GenBank/DDBJ whole genome shotgun (WGS) entry which is preliminary data.</text>
</comment>
<reference evidence="3" key="1">
    <citation type="submission" date="2018-04" db="EMBL/GenBank/DDBJ databases">
        <authorList>
            <person name="Liu S."/>
            <person name="Wang Z."/>
            <person name="Li J."/>
        </authorList>
    </citation>
    <scope>NUCLEOTIDE SEQUENCE [LARGE SCALE GENOMIC DNA]</scope>
    <source>
        <strain evidence="3">2189</strain>
    </source>
</reference>
<keyword evidence="3" id="KW-1185">Reference proteome</keyword>
<evidence type="ECO:0000256" key="1">
    <source>
        <dbReference type="SAM" id="MobiDB-lite"/>
    </source>
</evidence>
<dbReference type="EMBL" id="QEEZ01000005">
    <property type="protein sequence ID" value="PWC02135.1"/>
    <property type="molecule type" value="Genomic_DNA"/>
</dbReference>
<feature type="region of interest" description="Disordered" evidence="1">
    <location>
        <begin position="1"/>
        <end position="20"/>
    </location>
</feature>
<dbReference type="AlphaFoldDB" id="A0A2U1T841"/>
<evidence type="ECO:0000313" key="2">
    <source>
        <dbReference type="EMBL" id="PWC02135.1"/>
    </source>
</evidence>
<evidence type="ECO:0000313" key="3">
    <source>
        <dbReference type="Proteomes" id="UP000244989"/>
    </source>
</evidence>
<proteinExistence type="predicted"/>
<protein>
    <submittedName>
        <fullName evidence="2">Uncharacterized protein</fullName>
    </submittedName>
</protein>
<accession>A0A2U1T841</accession>
<sequence>MPTSEPRTAARRPRPAGAETRAACRSWRYNEVRKTTEVMPAIATWVIRFVRRRRRAGRCRSPTRALWRMPKARPVAAAWPTA</sequence>
<gene>
    <name evidence="2" type="ORF">DF222_03325</name>
</gene>
<name>A0A2U1T841_9CORY</name>